<dbReference type="InterPro" id="IPR020830">
    <property type="entry name" value="GlycerAld_3-P_DH_AS"/>
</dbReference>
<keyword evidence="12" id="KW-1185">Reference proteome</keyword>
<evidence type="ECO:0000259" key="10">
    <source>
        <dbReference type="SMART" id="SM00846"/>
    </source>
</evidence>
<keyword evidence="6" id="KW-0520">NAD</keyword>
<dbReference type="Gene3D" id="3.30.360.10">
    <property type="entry name" value="Dihydrodipicolinate Reductase, domain 2"/>
    <property type="match status" value="1"/>
</dbReference>
<feature type="binding site" evidence="6">
    <location>
        <position position="316"/>
    </location>
    <ligand>
        <name>NAD(+)</name>
        <dbReference type="ChEBI" id="CHEBI:57540"/>
    </ligand>
</feature>
<evidence type="ECO:0000256" key="7">
    <source>
        <dbReference type="PIRSR" id="PIRSR000149-4"/>
    </source>
</evidence>
<dbReference type="SUPFAM" id="SSF51735">
    <property type="entry name" value="NAD(P)-binding Rossmann-fold domains"/>
    <property type="match status" value="1"/>
</dbReference>
<feature type="domain" description="Glyceraldehyde 3-phosphate dehydrogenase NAD(P) binding" evidence="10">
    <location>
        <begin position="3"/>
        <end position="153"/>
    </location>
</feature>
<accession>A0A7D4SIS7</accession>
<evidence type="ECO:0000256" key="5">
    <source>
        <dbReference type="PIRSR" id="PIRSR000149-2"/>
    </source>
</evidence>
<feature type="binding site" evidence="5">
    <location>
        <position position="234"/>
    </location>
    <ligand>
        <name>D-glyceraldehyde 3-phosphate</name>
        <dbReference type="ChEBI" id="CHEBI:59776"/>
    </ligand>
</feature>
<evidence type="ECO:0000256" key="6">
    <source>
        <dbReference type="PIRSR" id="PIRSR000149-3"/>
    </source>
</evidence>
<evidence type="ECO:0000256" key="9">
    <source>
        <dbReference type="RuleBase" id="RU361160"/>
    </source>
</evidence>
<dbReference type="PANTHER" id="PTHR42955">
    <property type="entry name" value="GLYCERALDEHYDE-3-PHOSPHATE DEHYDROGENASE"/>
    <property type="match status" value="1"/>
</dbReference>
<feature type="binding site" evidence="5">
    <location>
        <begin position="211"/>
        <end position="212"/>
    </location>
    <ligand>
        <name>D-glyceraldehyde 3-phosphate</name>
        <dbReference type="ChEBI" id="CHEBI:59776"/>
    </ligand>
</feature>
<dbReference type="Proteomes" id="UP000504724">
    <property type="component" value="Chromosome"/>
</dbReference>
<dbReference type="InterPro" id="IPR020831">
    <property type="entry name" value="GlycerAld/Erythrose_P_DH"/>
</dbReference>
<comment type="subunit">
    <text evidence="2">Homotetramer.</text>
</comment>
<dbReference type="EC" id="1.2.1.-" evidence="9"/>
<feature type="site" description="Activates thiol group during catalysis" evidence="7">
    <location>
        <position position="180"/>
    </location>
</feature>
<name>A0A7D4SIS7_9GAMM</name>
<dbReference type="KEGG" id="txa:HQN79_10445"/>
<evidence type="ECO:0000256" key="2">
    <source>
        <dbReference type="ARBA" id="ARBA00011881"/>
    </source>
</evidence>
<comment type="similarity">
    <text evidence="1 8">Belongs to the glyceraldehyde-3-phosphate dehydrogenase family.</text>
</comment>
<dbReference type="AlphaFoldDB" id="A0A7D4SIS7"/>
<dbReference type="CDD" id="cd18126">
    <property type="entry name" value="GAPDH_I_C"/>
    <property type="match status" value="1"/>
</dbReference>
<dbReference type="GO" id="GO:0051287">
    <property type="term" value="F:NAD binding"/>
    <property type="evidence" value="ECO:0007669"/>
    <property type="project" value="InterPro"/>
</dbReference>
<evidence type="ECO:0000256" key="1">
    <source>
        <dbReference type="ARBA" id="ARBA00007406"/>
    </source>
</evidence>
<keyword evidence="3 9" id="KW-0560">Oxidoreductase</keyword>
<dbReference type="InterPro" id="IPR006424">
    <property type="entry name" value="Glyceraldehyde-3-P_DH_1"/>
</dbReference>
<dbReference type="PRINTS" id="PR00078">
    <property type="entry name" value="G3PDHDRGNASE"/>
</dbReference>
<dbReference type="RefSeq" id="WP_173286277.1">
    <property type="nucleotide sequence ID" value="NZ_CP054020.1"/>
</dbReference>
<evidence type="ECO:0000256" key="4">
    <source>
        <dbReference type="PIRSR" id="PIRSR000149-1"/>
    </source>
</evidence>
<dbReference type="InterPro" id="IPR020828">
    <property type="entry name" value="GlycerAld_3-P_DH_NAD(P)-bd"/>
</dbReference>
<dbReference type="Gene3D" id="3.40.50.720">
    <property type="entry name" value="NAD(P)-binding Rossmann-like Domain"/>
    <property type="match status" value="1"/>
</dbReference>
<dbReference type="PROSITE" id="PS00071">
    <property type="entry name" value="GAPDH"/>
    <property type="match status" value="1"/>
</dbReference>
<dbReference type="Pfam" id="PF02800">
    <property type="entry name" value="Gp_dh_C"/>
    <property type="match status" value="1"/>
</dbReference>
<dbReference type="PANTHER" id="PTHR42955:SF1">
    <property type="entry name" value="GLYCERALDEHYDE-3-PHOSPHATE DEHYDROGENASE"/>
    <property type="match status" value="1"/>
</dbReference>
<dbReference type="GO" id="GO:0006006">
    <property type="term" value="P:glucose metabolic process"/>
    <property type="evidence" value="ECO:0007669"/>
    <property type="project" value="InterPro"/>
</dbReference>
<dbReference type="InterPro" id="IPR020829">
    <property type="entry name" value="GlycerAld_3-P_DH_cat"/>
</dbReference>
<dbReference type="GO" id="GO:0050661">
    <property type="term" value="F:NADP binding"/>
    <property type="evidence" value="ECO:0007669"/>
    <property type="project" value="InterPro"/>
</dbReference>
<dbReference type="EMBL" id="CP054020">
    <property type="protein sequence ID" value="QKI89960.1"/>
    <property type="molecule type" value="Genomic_DNA"/>
</dbReference>
<dbReference type="CDD" id="cd05214">
    <property type="entry name" value="GAPDH_I_N"/>
    <property type="match status" value="1"/>
</dbReference>
<dbReference type="GO" id="GO:0016620">
    <property type="term" value="F:oxidoreductase activity, acting on the aldehyde or oxo group of donors, NAD or NADP as acceptor"/>
    <property type="evidence" value="ECO:0007669"/>
    <property type="project" value="InterPro"/>
</dbReference>
<dbReference type="InterPro" id="IPR054835">
    <property type="entry name" value="G3PDH_Arsen"/>
</dbReference>
<reference evidence="11 12" key="1">
    <citation type="submission" date="2020-05" db="EMBL/GenBank/DDBJ databases">
        <title>Thiomicrorhabdus sediminis sp.nov. and Thiomicrorhabdus xiamenensis sp.nov., novel sulfur-oxidizing bacteria isolated from coastal sediment.</title>
        <authorList>
            <person name="Liu X."/>
        </authorList>
    </citation>
    <scope>NUCLEOTIDE SEQUENCE [LARGE SCALE GENOMIC DNA]</scope>
    <source>
        <strain evidence="11 12">G2</strain>
    </source>
</reference>
<dbReference type="FunFam" id="3.30.360.10:FF:000002">
    <property type="entry name" value="Glyceraldehyde-3-phosphate dehydrogenase"/>
    <property type="match status" value="1"/>
</dbReference>
<dbReference type="NCBIfam" id="TIGR01534">
    <property type="entry name" value="GAPDH-I"/>
    <property type="match status" value="1"/>
</dbReference>
<protein>
    <recommendedName>
        <fullName evidence="9">Glyceraldehyde-3-phosphate dehydrogenase</fullName>
        <ecNumber evidence="9">1.2.1.-</ecNumber>
    </recommendedName>
</protein>
<dbReference type="PIRSF" id="PIRSF000149">
    <property type="entry name" value="GAP_DH"/>
    <property type="match status" value="1"/>
</dbReference>
<evidence type="ECO:0000313" key="11">
    <source>
        <dbReference type="EMBL" id="QKI89960.1"/>
    </source>
</evidence>
<evidence type="ECO:0000313" key="12">
    <source>
        <dbReference type="Proteomes" id="UP000504724"/>
    </source>
</evidence>
<evidence type="ECO:0000256" key="8">
    <source>
        <dbReference type="RuleBase" id="RU000397"/>
    </source>
</evidence>
<keyword evidence="6" id="KW-0547">Nucleotide-binding</keyword>
<dbReference type="FunFam" id="3.40.50.720:FF:000001">
    <property type="entry name" value="Glyceraldehyde-3-phosphate dehydrogenase"/>
    <property type="match status" value="1"/>
</dbReference>
<organism evidence="11 12">
    <name type="scientific">Thiomicrorhabdus xiamenensis</name>
    <dbReference type="NCBI Taxonomy" id="2739063"/>
    <lineage>
        <taxon>Bacteria</taxon>
        <taxon>Pseudomonadati</taxon>
        <taxon>Pseudomonadota</taxon>
        <taxon>Gammaproteobacteria</taxon>
        <taxon>Thiotrichales</taxon>
        <taxon>Piscirickettsiaceae</taxon>
        <taxon>Thiomicrorhabdus</taxon>
    </lineage>
</organism>
<evidence type="ECO:0000256" key="3">
    <source>
        <dbReference type="ARBA" id="ARBA00023002"/>
    </source>
</evidence>
<dbReference type="SUPFAM" id="SSF55347">
    <property type="entry name" value="Glyceraldehyde-3-phosphate dehydrogenase-like, C-terminal domain"/>
    <property type="match status" value="1"/>
</dbReference>
<dbReference type="InterPro" id="IPR036291">
    <property type="entry name" value="NAD(P)-bd_dom_sf"/>
</dbReference>
<dbReference type="SMART" id="SM00846">
    <property type="entry name" value="Gp_dh_N"/>
    <property type="match status" value="1"/>
</dbReference>
<dbReference type="InterPro" id="IPR052978">
    <property type="entry name" value="GAP_dehydrogenase"/>
</dbReference>
<proteinExistence type="inferred from homology"/>
<feature type="binding site" evidence="5">
    <location>
        <begin position="152"/>
        <end position="154"/>
    </location>
    <ligand>
        <name>D-glyceraldehyde 3-phosphate</name>
        <dbReference type="ChEBI" id="CHEBI:59776"/>
    </ligand>
</feature>
<dbReference type="Pfam" id="PF00044">
    <property type="entry name" value="Gp_dh_N"/>
    <property type="match status" value="1"/>
</dbReference>
<feature type="active site" description="Nucleophile" evidence="4">
    <location>
        <position position="153"/>
    </location>
</feature>
<sequence length="346" mass="37990">MTIKVAINGFGRMGRLALRQAFDWPEIEFVHINEIATDAYGSAHLLNFDSAHGRWQHEAKEDHGQIVINGHAISYSQHEEIDATDWAAFGVDVVIEATGQFRTEESLQPYLDQGIPQVIVAAPMKEPIKNIVMGVNDDVFVAGEDRIITAASCTTNCIAPVIKVLQEKIGIEHGSILTMHDRTNTQKVVDHGHKDLRRARSSFESLIPTSTGSAKAIGTIFPELNGRLNGLAVRVPFMNASLTDLTLEMKRKVTAEEVNLLFADAAQNDLQGVLGYETRPLVSVDYEGETCSSVIDALSTLVVNGTQLKVLAWYDNETGYVVRMMELAAKVGRLNQALLPKPQGLE</sequence>
<dbReference type="NCBIfam" id="NF033735">
    <property type="entry name" value="G3PDH_Arsen"/>
    <property type="match status" value="1"/>
</dbReference>
<gene>
    <name evidence="11" type="ORF">HQN79_10445</name>
</gene>
<feature type="binding site" evidence="5">
    <location>
        <position position="183"/>
    </location>
    <ligand>
        <name>D-glyceraldehyde 3-phosphate</name>
        <dbReference type="ChEBI" id="CHEBI:59776"/>
    </ligand>
</feature>